<evidence type="ECO:0000313" key="2">
    <source>
        <dbReference type="Proteomes" id="UP001162480"/>
    </source>
</evidence>
<name>A0AA36B314_OCTVU</name>
<evidence type="ECO:0000313" key="1">
    <source>
        <dbReference type="EMBL" id="CAI9726419.1"/>
    </source>
</evidence>
<gene>
    <name evidence="1" type="ORF">OCTVUL_1B012780</name>
</gene>
<dbReference type="EMBL" id="OX597821">
    <property type="protein sequence ID" value="CAI9726419.1"/>
    <property type="molecule type" value="Genomic_DNA"/>
</dbReference>
<proteinExistence type="predicted"/>
<protein>
    <submittedName>
        <fullName evidence="1">Uncharacterized protein</fullName>
    </submittedName>
</protein>
<sequence>MSKEAVIRQEKRDEKDKIYLMYVTDVCVRSKPIIHCIPTLSSRQRIIVPNTMRCEEFGYESPPYRKL</sequence>
<keyword evidence="2" id="KW-1185">Reference proteome</keyword>
<accession>A0AA36B314</accession>
<dbReference type="Proteomes" id="UP001162480">
    <property type="component" value="Chromosome 8"/>
</dbReference>
<reference evidence="1" key="1">
    <citation type="submission" date="2023-08" db="EMBL/GenBank/DDBJ databases">
        <authorList>
            <person name="Alioto T."/>
            <person name="Alioto T."/>
            <person name="Gomez Garrido J."/>
        </authorList>
    </citation>
    <scope>NUCLEOTIDE SEQUENCE</scope>
</reference>
<dbReference type="AlphaFoldDB" id="A0AA36B314"/>
<organism evidence="1 2">
    <name type="scientific">Octopus vulgaris</name>
    <name type="common">Common octopus</name>
    <dbReference type="NCBI Taxonomy" id="6645"/>
    <lineage>
        <taxon>Eukaryota</taxon>
        <taxon>Metazoa</taxon>
        <taxon>Spiralia</taxon>
        <taxon>Lophotrochozoa</taxon>
        <taxon>Mollusca</taxon>
        <taxon>Cephalopoda</taxon>
        <taxon>Coleoidea</taxon>
        <taxon>Octopodiformes</taxon>
        <taxon>Octopoda</taxon>
        <taxon>Incirrata</taxon>
        <taxon>Octopodidae</taxon>
        <taxon>Octopus</taxon>
    </lineage>
</organism>